<evidence type="ECO:0000256" key="1">
    <source>
        <dbReference type="SAM" id="Phobius"/>
    </source>
</evidence>
<feature type="chain" id="PRO_5020853548" description="CcmD family protein" evidence="2">
    <location>
        <begin position="21"/>
        <end position="65"/>
    </location>
</feature>
<evidence type="ECO:0000313" key="3">
    <source>
        <dbReference type="EMBL" id="TCJ19624.1"/>
    </source>
</evidence>
<name>A0A4R1BPS2_9BACT</name>
<dbReference type="AlphaFoldDB" id="A0A4R1BPS2"/>
<keyword evidence="1" id="KW-1133">Transmembrane helix</keyword>
<comment type="caution">
    <text evidence="3">The sequence shown here is derived from an EMBL/GenBank/DDBJ whole genome shotgun (WGS) entry which is preliminary data.</text>
</comment>
<keyword evidence="1" id="KW-0812">Transmembrane</keyword>
<sequence length="65" mass="6850">MKMKMTLALLALVSSTAAFASTPPVAGFRLSTTDAVSLGLVSALMIAVLLFRAQVRKLARQQSAK</sequence>
<keyword evidence="4" id="KW-1185">Reference proteome</keyword>
<feature type="signal peptide" evidence="2">
    <location>
        <begin position="1"/>
        <end position="20"/>
    </location>
</feature>
<proteinExistence type="predicted"/>
<evidence type="ECO:0008006" key="5">
    <source>
        <dbReference type="Google" id="ProtNLM"/>
    </source>
</evidence>
<organism evidence="3 4">
    <name type="scientific">Flaviaesturariibacter flavus</name>
    <dbReference type="NCBI Taxonomy" id="2502780"/>
    <lineage>
        <taxon>Bacteria</taxon>
        <taxon>Pseudomonadati</taxon>
        <taxon>Bacteroidota</taxon>
        <taxon>Chitinophagia</taxon>
        <taxon>Chitinophagales</taxon>
        <taxon>Chitinophagaceae</taxon>
        <taxon>Flaviaestuariibacter</taxon>
    </lineage>
</organism>
<dbReference type="Proteomes" id="UP000295334">
    <property type="component" value="Unassembled WGS sequence"/>
</dbReference>
<keyword evidence="1" id="KW-0472">Membrane</keyword>
<dbReference type="EMBL" id="SJZI01000001">
    <property type="protein sequence ID" value="TCJ19624.1"/>
    <property type="molecule type" value="Genomic_DNA"/>
</dbReference>
<evidence type="ECO:0000256" key="2">
    <source>
        <dbReference type="SAM" id="SignalP"/>
    </source>
</evidence>
<accession>A0A4R1BPS2</accession>
<feature type="transmembrane region" description="Helical" evidence="1">
    <location>
        <begin position="36"/>
        <end position="55"/>
    </location>
</feature>
<keyword evidence="2" id="KW-0732">Signal</keyword>
<reference evidence="3 4" key="1">
    <citation type="submission" date="2019-03" db="EMBL/GenBank/DDBJ databases">
        <authorList>
            <person name="Kim M.K.M."/>
        </authorList>
    </citation>
    <scope>NUCLEOTIDE SEQUENCE [LARGE SCALE GENOMIC DNA]</scope>
    <source>
        <strain evidence="3 4">17J68-12</strain>
    </source>
</reference>
<dbReference type="RefSeq" id="WP_131445592.1">
    <property type="nucleotide sequence ID" value="NZ_SJZI01000001.1"/>
</dbReference>
<gene>
    <name evidence="3" type="ORF">EPD60_00440</name>
</gene>
<protein>
    <recommendedName>
        <fullName evidence="5">CcmD family protein</fullName>
    </recommendedName>
</protein>
<evidence type="ECO:0000313" key="4">
    <source>
        <dbReference type="Proteomes" id="UP000295334"/>
    </source>
</evidence>